<dbReference type="GO" id="GO:0031436">
    <property type="term" value="C:BRCA1-BARD1 complex"/>
    <property type="evidence" value="ECO:0007669"/>
    <property type="project" value="TreeGrafter"/>
</dbReference>
<dbReference type="InterPro" id="IPR013761">
    <property type="entry name" value="SAM/pointed_sf"/>
</dbReference>
<feature type="repeat" description="ANK" evidence="8">
    <location>
        <begin position="100"/>
        <end position="126"/>
    </location>
</feature>
<dbReference type="EC" id="2.4.2.30" evidence="1"/>
<dbReference type="PANTHER" id="PTHR24171:SF8">
    <property type="entry name" value="BRCA1-ASSOCIATED RING DOMAIN PROTEIN 1"/>
    <property type="match status" value="1"/>
</dbReference>
<sequence>MAHIQQLLDACRLGEVNAVLALLNHVDVNASDHQGVTALQMASACGRIVIVRELLARGAALEQANNLGWTPLLHACRRGRLDVADILIANKSNVNARTKHGTSALVLAARGGHSLVVKSLLDAGVETWPQTAVDVTVCEISALMAASQKGHHSVVRLLLDKGADVNARAPSTGVSALSFAALSSNVSCCEILVQRGADPDQYDVNGRTPYYLARHKSVKDYLRQRTDGASIVDDQIKRSEQTLFLQALLEGDTLKVKSFLERNPSLVDITLTQHDGATPLMLAAVRNQTGVAKLLIEYGCNIDSQDSKNGWTALMQATYHNNEDMVRLLLESNANPRIVNHVDFTAFELATMNMGNTEIYRSLAKATDPNSGVRDEAKKRSWKKFLSRVSSRFGSTLRPSSSRLSLNSTQTIVEADRTMSKKEFDRVMKDSERQRRMAEKMERRKIVSAKSMLDLSATPSPASLAMKTWAPAKNLGYKRNSQSTCNLTSIGMRNPNCSPGSSATAVALSGTSSGSSTLTNDRNKRKPLIHSPPSTRSQSSLPLSEAVEHLEDEEDVAGVLRQLSLQSYTPVFEENEVDMEAFLTLNDKDLCELGINESLARNDILSAITRISTRNRISSPC</sequence>
<evidence type="ECO:0000313" key="11">
    <source>
        <dbReference type="EMBL" id="CAD5119853.1"/>
    </source>
</evidence>
<comment type="catalytic activity">
    <reaction evidence="7">
        <text>NAD(+) + (ADP-D-ribosyl)n-acceptor = nicotinamide + (ADP-D-ribosyl)n+1-acceptor + H(+).</text>
        <dbReference type="EC" id="2.4.2.30"/>
    </reaction>
</comment>
<proteinExistence type="inferred from homology"/>
<dbReference type="Gene3D" id="1.10.150.50">
    <property type="entry name" value="Transcription Factor, Ets-1"/>
    <property type="match status" value="1"/>
</dbReference>
<evidence type="ECO:0000256" key="9">
    <source>
        <dbReference type="SAM" id="MobiDB-lite"/>
    </source>
</evidence>
<dbReference type="Proteomes" id="UP000549394">
    <property type="component" value="Unassembled WGS sequence"/>
</dbReference>
<keyword evidence="3" id="KW-0808">Transferase</keyword>
<evidence type="ECO:0000256" key="6">
    <source>
        <dbReference type="ARBA" id="ARBA00024347"/>
    </source>
</evidence>
<evidence type="ECO:0000256" key="3">
    <source>
        <dbReference type="ARBA" id="ARBA00022695"/>
    </source>
</evidence>
<dbReference type="OrthoDB" id="539213at2759"/>
<feature type="repeat" description="ANK" evidence="8">
    <location>
        <begin position="172"/>
        <end position="204"/>
    </location>
</feature>
<dbReference type="PROSITE" id="PS50105">
    <property type="entry name" value="SAM_DOMAIN"/>
    <property type="match status" value="1"/>
</dbReference>
<dbReference type="GO" id="GO:0004842">
    <property type="term" value="F:ubiquitin-protein transferase activity"/>
    <property type="evidence" value="ECO:0007669"/>
    <property type="project" value="TreeGrafter"/>
</dbReference>
<dbReference type="EMBL" id="CAJFCJ010000011">
    <property type="protein sequence ID" value="CAD5119853.1"/>
    <property type="molecule type" value="Genomic_DNA"/>
</dbReference>
<keyword evidence="2" id="KW-0328">Glycosyltransferase</keyword>
<dbReference type="GO" id="GO:0003950">
    <property type="term" value="F:NAD+ poly-ADP-ribosyltransferase activity"/>
    <property type="evidence" value="ECO:0007669"/>
    <property type="project" value="UniProtKB-EC"/>
</dbReference>
<comment type="similarity">
    <text evidence="6">Belongs to the ARTD/PARP family.</text>
</comment>
<dbReference type="SUPFAM" id="SSF48403">
    <property type="entry name" value="Ankyrin repeat"/>
    <property type="match status" value="1"/>
</dbReference>
<feature type="repeat" description="ANK" evidence="8">
    <location>
        <begin position="275"/>
        <end position="307"/>
    </location>
</feature>
<feature type="domain" description="SAM" evidence="10">
    <location>
        <begin position="551"/>
        <end position="614"/>
    </location>
</feature>
<dbReference type="GO" id="GO:0016779">
    <property type="term" value="F:nucleotidyltransferase activity"/>
    <property type="evidence" value="ECO:0007669"/>
    <property type="project" value="UniProtKB-KW"/>
</dbReference>
<dbReference type="SMART" id="SM00248">
    <property type="entry name" value="ANK"/>
    <property type="match status" value="7"/>
</dbReference>
<dbReference type="GO" id="GO:0070531">
    <property type="term" value="C:BRCA1-A complex"/>
    <property type="evidence" value="ECO:0007669"/>
    <property type="project" value="TreeGrafter"/>
</dbReference>
<protein>
    <recommendedName>
        <fullName evidence="1">NAD(+) ADP-ribosyltransferase</fullName>
        <ecNumber evidence="1">2.4.2.30</ecNumber>
    </recommendedName>
</protein>
<keyword evidence="12" id="KW-1185">Reference proteome</keyword>
<reference evidence="11 12" key="1">
    <citation type="submission" date="2020-08" db="EMBL/GenBank/DDBJ databases">
        <authorList>
            <person name="Hejnol A."/>
        </authorList>
    </citation>
    <scope>NUCLEOTIDE SEQUENCE [LARGE SCALE GENOMIC DNA]</scope>
</reference>
<evidence type="ECO:0000256" key="2">
    <source>
        <dbReference type="ARBA" id="ARBA00022676"/>
    </source>
</evidence>
<dbReference type="Pfam" id="PF00536">
    <property type="entry name" value="SAM_1"/>
    <property type="match status" value="1"/>
</dbReference>
<dbReference type="Pfam" id="PF12796">
    <property type="entry name" value="Ank_2"/>
    <property type="match status" value="3"/>
</dbReference>
<evidence type="ECO:0000256" key="7">
    <source>
        <dbReference type="ARBA" id="ARBA00033987"/>
    </source>
</evidence>
<feature type="compositionally biased region" description="Polar residues" evidence="9">
    <location>
        <begin position="532"/>
        <end position="542"/>
    </location>
</feature>
<keyword evidence="5 8" id="KW-0040">ANK repeat</keyword>
<feature type="region of interest" description="Disordered" evidence="9">
    <location>
        <begin position="499"/>
        <end position="543"/>
    </location>
</feature>
<dbReference type="InterPro" id="IPR002110">
    <property type="entry name" value="Ankyrin_rpt"/>
</dbReference>
<dbReference type="GO" id="GO:0085020">
    <property type="term" value="P:protein K6-linked ubiquitination"/>
    <property type="evidence" value="ECO:0007669"/>
    <property type="project" value="TreeGrafter"/>
</dbReference>
<keyword evidence="3" id="KW-0548">Nucleotidyltransferase</keyword>
<dbReference type="PRINTS" id="PR01415">
    <property type="entry name" value="ANKYRIN"/>
</dbReference>
<feature type="repeat" description="ANK" evidence="8">
    <location>
        <begin position="34"/>
        <end position="66"/>
    </location>
</feature>
<feature type="repeat" description="ANK" evidence="8">
    <location>
        <begin position="67"/>
        <end position="99"/>
    </location>
</feature>
<dbReference type="PROSITE" id="PS50297">
    <property type="entry name" value="ANK_REP_REGION"/>
    <property type="match status" value="7"/>
</dbReference>
<dbReference type="InterPro" id="IPR001660">
    <property type="entry name" value="SAM"/>
</dbReference>
<gene>
    <name evidence="11" type="ORF">DGYR_LOCUS8034</name>
</gene>
<organism evidence="11 12">
    <name type="scientific">Dimorphilus gyrociliatus</name>
    <dbReference type="NCBI Taxonomy" id="2664684"/>
    <lineage>
        <taxon>Eukaryota</taxon>
        <taxon>Metazoa</taxon>
        <taxon>Spiralia</taxon>
        <taxon>Lophotrochozoa</taxon>
        <taxon>Annelida</taxon>
        <taxon>Polychaeta</taxon>
        <taxon>Polychaeta incertae sedis</taxon>
        <taxon>Dinophilidae</taxon>
        <taxon>Dimorphilus</taxon>
    </lineage>
</organism>
<evidence type="ECO:0000313" key="12">
    <source>
        <dbReference type="Proteomes" id="UP000549394"/>
    </source>
</evidence>
<evidence type="ECO:0000256" key="8">
    <source>
        <dbReference type="PROSITE-ProRule" id="PRU00023"/>
    </source>
</evidence>
<feature type="repeat" description="ANK" evidence="8">
    <location>
        <begin position="138"/>
        <end position="170"/>
    </location>
</feature>
<dbReference type="PANTHER" id="PTHR24171">
    <property type="entry name" value="ANKYRIN REPEAT DOMAIN-CONTAINING PROTEIN 39-RELATED"/>
    <property type="match status" value="1"/>
</dbReference>
<feature type="compositionally biased region" description="Low complexity" evidence="9">
    <location>
        <begin position="500"/>
        <end position="519"/>
    </location>
</feature>
<dbReference type="Gene3D" id="1.25.40.20">
    <property type="entry name" value="Ankyrin repeat-containing domain"/>
    <property type="match status" value="3"/>
</dbReference>
<evidence type="ECO:0000256" key="4">
    <source>
        <dbReference type="ARBA" id="ARBA00022737"/>
    </source>
</evidence>
<evidence type="ECO:0000256" key="1">
    <source>
        <dbReference type="ARBA" id="ARBA00012020"/>
    </source>
</evidence>
<evidence type="ECO:0000259" key="10">
    <source>
        <dbReference type="PROSITE" id="PS50105"/>
    </source>
</evidence>
<dbReference type="PROSITE" id="PS50088">
    <property type="entry name" value="ANK_REPEAT"/>
    <property type="match status" value="7"/>
</dbReference>
<keyword evidence="4" id="KW-0677">Repeat</keyword>
<dbReference type="AlphaFoldDB" id="A0A7I8VWG6"/>
<dbReference type="InterPro" id="IPR036770">
    <property type="entry name" value="Ankyrin_rpt-contain_sf"/>
</dbReference>
<name>A0A7I8VWG6_9ANNE</name>
<dbReference type="SMART" id="SM00454">
    <property type="entry name" value="SAM"/>
    <property type="match status" value="1"/>
</dbReference>
<comment type="caution">
    <text evidence="11">The sequence shown here is derived from an EMBL/GenBank/DDBJ whole genome shotgun (WGS) entry which is preliminary data.</text>
</comment>
<accession>A0A7I8VWG6</accession>
<dbReference type="SUPFAM" id="SSF47769">
    <property type="entry name" value="SAM/Pointed domain"/>
    <property type="match status" value="1"/>
</dbReference>
<evidence type="ECO:0000256" key="5">
    <source>
        <dbReference type="ARBA" id="ARBA00023043"/>
    </source>
</evidence>
<feature type="repeat" description="ANK" evidence="8">
    <location>
        <begin position="309"/>
        <end position="341"/>
    </location>
</feature>